<dbReference type="GO" id="GO:0004488">
    <property type="term" value="F:methylenetetrahydrofolate dehydrogenase (NADP+) activity"/>
    <property type="evidence" value="ECO:0007669"/>
    <property type="project" value="InterPro"/>
</dbReference>
<feature type="domain" description="Tetrahydrofolate dehydrogenase/cyclohydrolase catalytic" evidence="1">
    <location>
        <begin position="15"/>
        <end position="74"/>
    </location>
</feature>
<dbReference type="InterPro" id="IPR020630">
    <property type="entry name" value="THF_DH/CycHdrlase_cat_dom"/>
</dbReference>
<dbReference type="EMBL" id="BARU01015468">
    <property type="protein sequence ID" value="GAH52160.1"/>
    <property type="molecule type" value="Genomic_DNA"/>
</dbReference>
<evidence type="ECO:0000259" key="1">
    <source>
        <dbReference type="Pfam" id="PF00763"/>
    </source>
</evidence>
<name>X1H4Z4_9ZZZZ</name>
<comment type="caution">
    <text evidence="2">The sequence shown here is derived from an EMBL/GenBank/DDBJ whole genome shotgun (WGS) entry which is preliminary data.</text>
</comment>
<dbReference type="Gene3D" id="3.40.50.10860">
    <property type="entry name" value="Leucine Dehydrogenase, chain A, domain 1"/>
    <property type="match status" value="1"/>
</dbReference>
<dbReference type="InterPro" id="IPR046346">
    <property type="entry name" value="Aminoacid_DH-like_N_sf"/>
</dbReference>
<dbReference type="SUPFAM" id="SSF53223">
    <property type="entry name" value="Aminoacid dehydrogenase-like, N-terminal domain"/>
    <property type="match status" value="1"/>
</dbReference>
<dbReference type="AlphaFoldDB" id="X1H4Z4"/>
<dbReference type="Pfam" id="PF00763">
    <property type="entry name" value="THF_DHG_CYH"/>
    <property type="match status" value="1"/>
</dbReference>
<reference evidence="2" key="1">
    <citation type="journal article" date="2014" name="Front. Microbiol.">
        <title>High frequency of phylogenetically diverse reductive dehalogenase-homologous genes in deep subseafloor sedimentary metagenomes.</title>
        <authorList>
            <person name="Kawai M."/>
            <person name="Futagami T."/>
            <person name="Toyoda A."/>
            <person name="Takaki Y."/>
            <person name="Nishi S."/>
            <person name="Hori S."/>
            <person name="Arai W."/>
            <person name="Tsubouchi T."/>
            <person name="Morono Y."/>
            <person name="Uchiyama I."/>
            <person name="Ito T."/>
            <person name="Fujiyama A."/>
            <person name="Inagaki F."/>
            <person name="Takami H."/>
        </authorList>
    </citation>
    <scope>NUCLEOTIDE SEQUENCE</scope>
    <source>
        <strain evidence="2">Expedition CK06-06</strain>
    </source>
</reference>
<sequence length="76" mass="8562">MAEKELKPICEDHVIKGRRLSNRLRKEVKIEVEKLVEKNGISPKLATVIVGADEGSQMYVRMKHKASNKACILSES</sequence>
<feature type="non-terminal residue" evidence="2">
    <location>
        <position position="76"/>
    </location>
</feature>
<organism evidence="2">
    <name type="scientific">marine sediment metagenome</name>
    <dbReference type="NCBI Taxonomy" id="412755"/>
    <lineage>
        <taxon>unclassified sequences</taxon>
        <taxon>metagenomes</taxon>
        <taxon>ecological metagenomes</taxon>
    </lineage>
</organism>
<protein>
    <recommendedName>
        <fullName evidence="1">Tetrahydrofolate dehydrogenase/cyclohydrolase catalytic domain-containing protein</fullName>
    </recommendedName>
</protein>
<gene>
    <name evidence="2" type="ORF">S03H2_26569</name>
</gene>
<evidence type="ECO:0000313" key="2">
    <source>
        <dbReference type="EMBL" id="GAH52160.1"/>
    </source>
</evidence>
<proteinExistence type="predicted"/>
<accession>X1H4Z4</accession>